<evidence type="ECO:0000256" key="2">
    <source>
        <dbReference type="SAM" id="MobiDB-lite"/>
    </source>
</evidence>
<dbReference type="PROSITE" id="PS50213">
    <property type="entry name" value="FAS1"/>
    <property type="match status" value="1"/>
</dbReference>
<keyword evidence="3" id="KW-1133">Transmembrane helix</keyword>
<comment type="similarity">
    <text evidence="1">Belongs to the fasciclin-like AGP family.</text>
</comment>
<accession>A0ABD1G5P0</accession>
<keyword evidence="7" id="KW-1185">Reference proteome</keyword>
<dbReference type="Gene3D" id="2.30.180.10">
    <property type="entry name" value="FAS1 domain"/>
    <property type="match status" value="1"/>
</dbReference>
<dbReference type="SMART" id="SM00554">
    <property type="entry name" value="FAS1"/>
    <property type="match status" value="1"/>
</dbReference>
<keyword evidence="4" id="KW-0732">Signal</keyword>
<dbReference type="AlphaFoldDB" id="A0ABD1G5P0"/>
<feature type="signal peptide" evidence="4">
    <location>
        <begin position="1"/>
        <end position="19"/>
    </location>
</feature>
<gene>
    <name evidence="6" type="ORF">AAHA92_27156</name>
</gene>
<feature type="transmembrane region" description="Helical" evidence="3">
    <location>
        <begin position="261"/>
        <end position="283"/>
    </location>
</feature>
<feature type="region of interest" description="Disordered" evidence="2">
    <location>
        <begin position="197"/>
        <end position="255"/>
    </location>
</feature>
<dbReference type="SUPFAM" id="SSF82153">
    <property type="entry name" value="FAS1 domain"/>
    <property type="match status" value="1"/>
</dbReference>
<name>A0ABD1G5P0_SALDI</name>
<proteinExistence type="inferred from homology"/>
<evidence type="ECO:0000256" key="3">
    <source>
        <dbReference type="SAM" id="Phobius"/>
    </source>
</evidence>
<dbReference type="FunFam" id="2.30.180.10:FF:000046">
    <property type="entry name" value="Fasciclin-like arabinogalactan family protein"/>
    <property type="match status" value="1"/>
</dbReference>
<evidence type="ECO:0000256" key="4">
    <source>
        <dbReference type="SAM" id="SignalP"/>
    </source>
</evidence>
<feature type="compositionally biased region" description="Basic residues" evidence="2">
    <location>
        <begin position="219"/>
        <end position="232"/>
    </location>
</feature>
<sequence length="284" mass="29695">MAILFSLSLLLVALTAAAAASTLSPTSAAEAQPPSPHATPLAPPPSPSPKPTAEANQETHLRNILDALVGSGDYGGWANLLSSANPSDLPLTATLFAPSNDAISAAAARLDPLLVAYHIVPQRLTFSQLRRLNNRTRLPTLLPSNTIVVSENSPEKFTVDGSQITQGDIFLNSAFAVHGVDRVLNYSVFGGGDRSPISLAPESDGDGDGAGLEGEKQKRPPRPRPRPPRPPRPRPPPSPGSGGGELPDIPDIAAPGPKAGAWRSCTGIPVVVSCFFVFFAFMIR</sequence>
<keyword evidence="3" id="KW-0812">Transmembrane</keyword>
<dbReference type="PANTHER" id="PTHR33985:SF5">
    <property type="entry name" value="FASCICLIN-LIKE ARABINOGALACTAN FAMILY PROTEIN"/>
    <property type="match status" value="1"/>
</dbReference>
<feature type="compositionally biased region" description="Pro residues" evidence="2">
    <location>
        <begin position="33"/>
        <end position="50"/>
    </location>
</feature>
<feature type="chain" id="PRO_5044743544" evidence="4">
    <location>
        <begin position="20"/>
        <end position="284"/>
    </location>
</feature>
<organism evidence="6 7">
    <name type="scientific">Salvia divinorum</name>
    <name type="common">Maria pastora</name>
    <name type="synonym">Diviner's sage</name>
    <dbReference type="NCBI Taxonomy" id="28513"/>
    <lineage>
        <taxon>Eukaryota</taxon>
        <taxon>Viridiplantae</taxon>
        <taxon>Streptophyta</taxon>
        <taxon>Embryophyta</taxon>
        <taxon>Tracheophyta</taxon>
        <taxon>Spermatophyta</taxon>
        <taxon>Magnoliopsida</taxon>
        <taxon>eudicotyledons</taxon>
        <taxon>Gunneridae</taxon>
        <taxon>Pentapetalae</taxon>
        <taxon>asterids</taxon>
        <taxon>lamiids</taxon>
        <taxon>Lamiales</taxon>
        <taxon>Lamiaceae</taxon>
        <taxon>Nepetoideae</taxon>
        <taxon>Mentheae</taxon>
        <taxon>Salviinae</taxon>
        <taxon>Salvia</taxon>
        <taxon>Salvia subgen. Calosphace</taxon>
    </lineage>
</organism>
<dbReference type="Proteomes" id="UP001567538">
    <property type="component" value="Unassembled WGS sequence"/>
</dbReference>
<protein>
    <submittedName>
        <fullName evidence="6">FAS1 domain-containing protein-like protein</fullName>
    </submittedName>
</protein>
<comment type="caution">
    <text evidence="6">The sequence shown here is derived from an EMBL/GenBank/DDBJ whole genome shotgun (WGS) entry which is preliminary data.</text>
</comment>
<reference evidence="6 7" key="1">
    <citation type="submission" date="2024-06" db="EMBL/GenBank/DDBJ databases">
        <title>A chromosome level genome sequence of Diviner's sage (Salvia divinorum).</title>
        <authorList>
            <person name="Ford S.A."/>
            <person name="Ro D.-K."/>
            <person name="Ness R.W."/>
            <person name="Phillips M.A."/>
        </authorList>
    </citation>
    <scope>NUCLEOTIDE SEQUENCE [LARGE SCALE GENOMIC DNA]</scope>
    <source>
        <strain evidence="6">SAF-2024a</strain>
        <tissue evidence="6">Leaf</tissue>
    </source>
</reference>
<evidence type="ECO:0000313" key="7">
    <source>
        <dbReference type="Proteomes" id="UP001567538"/>
    </source>
</evidence>
<dbReference type="InterPro" id="IPR052806">
    <property type="entry name" value="Fasciclin-like_AGP"/>
</dbReference>
<evidence type="ECO:0000256" key="1">
    <source>
        <dbReference type="ARBA" id="ARBA00007843"/>
    </source>
</evidence>
<dbReference type="EMBL" id="JBEAFC010000010">
    <property type="protein sequence ID" value="KAL1538403.1"/>
    <property type="molecule type" value="Genomic_DNA"/>
</dbReference>
<evidence type="ECO:0000313" key="6">
    <source>
        <dbReference type="EMBL" id="KAL1538403.1"/>
    </source>
</evidence>
<keyword evidence="3" id="KW-0472">Membrane</keyword>
<evidence type="ECO:0000259" key="5">
    <source>
        <dbReference type="PROSITE" id="PS50213"/>
    </source>
</evidence>
<dbReference type="InterPro" id="IPR036378">
    <property type="entry name" value="FAS1_dom_sf"/>
</dbReference>
<dbReference type="Pfam" id="PF02469">
    <property type="entry name" value="Fasciclin"/>
    <property type="match status" value="1"/>
</dbReference>
<dbReference type="PANTHER" id="PTHR33985">
    <property type="entry name" value="OS02G0491300 PROTEIN-RELATED"/>
    <property type="match status" value="1"/>
</dbReference>
<feature type="region of interest" description="Disordered" evidence="2">
    <location>
        <begin position="27"/>
        <end position="56"/>
    </location>
</feature>
<dbReference type="InterPro" id="IPR000782">
    <property type="entry name" value="FAS1_domain"/>
</dbReference>
<feature type="domain" description="FAS1" evidence="5">
    <location>
        <begin position="61"/>
        <end position="184"/>
    </location>
</feature>